<dbReference type="GO" id="GO:0003735">
    <property type="term" value="F:structural constituent of ribosome"/>
    <property type="evidence" value="ECO:0007669"/>
    <property type="project" value="InterPro"/>
</dbReference>
<sequence length="303" mass="34857">MHIKYFGEAALLGIQSLHKSFFCLYSTSTVVTTISRRRQLWRVDYNNPFLEIPQAWVTTLSSVEEERVDLIDLHPTVFRTTPRLDLLHRNVNWQLVYRNVQLTKQLSKAEMPGGGRKPWPQKKTGRHHAGSIRAPGFIRGGFASGVRGPKTWFYMLPDDIRLQGLCTALTIKHVQNDLVIVEDFNSLPNSDPQYLHDLADMRNWGYSALFVNDSAEVPSNLVDVCEQIPSFNVMPVYGLNCYSLVKYHTVILSRAALDLLESRILTHFYRAKSLQKKYRYADFKRLILCEGEDEEDPVHAPYV</sequence>
<comment type="similarity">
    <text evidence="2">Belongs to the universal ribosomal protein uL4 family.</text>
</comment>
<dbReference type="InterPro" id="IPR013005">
    <property type="entry name" value="Ribosomal_uL4-like"/>
</dbReference>
<reference evidence="11" key="1">
    <citation type="submission" date="2017-02" db="UniProtKB">
        <authorList>
            <consortium name="WormBaseParasite"/>
        </authorList>
    </citation>
    <scope>IDENTIFICATION</scope>
</reference>
<dbReference type="FunFam" id="3.40.1370.10:FF:000005">
    <property type="entry name" value="39S ribosomal protein L4, mitochondrial"/>
    <property type="match status" value="1"/>
</dbReference>
<evidence type="ECO:0000313" key="9">
    <source>
        <dbReference type="Proteomes" id="UP000038040"/>
    </source>
</evidence>
<evidence type="ECO:0000256" key="5">
    <source>
        <dbReference type="ARBA" id="ARBA00023274"/>
    </source>
</evidence>
<dbReference type="PANTHER" id="PTHR10746">
    <property type="entry name" value="50S RIBOSOMAL PROTEIN L4"/>
    <property type="match status" value="1"/>
</dbReference>
<dbReference type="WBParaSite" id="DME_0000305301-mRNA-1">
    <property type="protein sequence ID" value="DME_0000305301-mRNA-1"/>
    <property type="gene ID" value="DME_0000305301"/>
</dbReference>
<dbReference type="GO" id="GO:0006412">
    <property type="term" value="P:translation"/>
    <property type="evidence" value="ECO:0007669"/>
    <property type="project" value="InterPro"/>
</dbReference>
<dbReference type="GO" id="GO:0005840">
    <property type="term" value="C:ribosome"/>
    <property type="evidence" value="ECO:0007669"/>
    <property type="project" value="UniProtKB-KW"/>
</dbReference>
<dbReference type="GO" id="GO:1990904">
    <property type="term" value="C:ribonucleoprotein complex"/>
    <property type="evidence" value="ECO:0007669"/>
    <property type="project" value="UniProtKB-KW"/>
</dbReference>
<evidence type="ECO:0000256" key="1">
    <source>
        <dbReference type="ARBA" id="ARBA00004173"/>
    </source>
</evidence>
<evidence type="ECO:0000256" key="6">
    <source>
        <dbReference type="ARBA" id="ARBA00040565"/>
    </source>
</evidence>
<dbReference type="Proteomes" id="UP000038040">
    <property type="component" value="Unplaced"/>
</dbReference>
<protein>
    <recommendedName>
        <fullName evidence="6">Large ribosomal subunit protein uL4m</fullName>
    </recommendedName>
    <alternativeName>
        <fullName evidence="7">39S ribosomal protein L4, mitochondrial</fullName>
    </alternativeName>
</protein>
<dbReference type="InterPro" id="IPR023574">
    <property type="entry name" value="Ribosomal_uL4_dom_sf"/>
</dbReference>
<evidence type="ECO:0000313" key="8">
    <source>
        <dbReference type="EMBL" id="VDN57239.1"/>
    </source>
</evidence>
<dbReference type="EMBL" id="UYYG01001159">
    <property type="protein sequence ID" value="VDN57239.1"/>
    <property type="molecule type" value="Genomic_DNA"/>
</dbReference>
<reference evidence="8 10" key="2">
    <citation type="submission" date="2018-11" db="EMBL/GenBank/DDBJ databases">
        <authorList>
            <consortium name="Pathogen Informatics"/>
        </authorList>
    </citation>
    <scope>NUCLEOTIDE SEQUENCE [LARGE SCALE GENOMIC DNA]</scope>
</reference>
<evidence type="ECO:0000313" key="11">
    <source>
        <dbReference type="WBParaSite" id="DME_0000305301-mRNA-1"/>
    </source>
</evidence>
<keyword evidence="10" id="KW-1185">Reference proteome</keyword>
<dbReference type="Pfam" id="PF00573">
    <property type="entry name" value="Ribosomal_L4"/>
    <property type="match status" value="1"/>
</dbReference>
<accession>A0A0N4U7S5</accession>
<dbReference type="Gene3D" id="3.40.1370.10">
    <property type="match status" value="1"/>
</dbReference>
<gene>
    <name evidence="8" type="ORF">DME_LOCUS7212</name>
</gene>
<evidence type="ECO:0000256" key="7">
    <source>
        <dbReference type="ARBA" id="ARBA00082711"/>
    </source>
</evidence>
<dbReference type="STRING" id="318479.A0A0N4U7S5"/>
<dbReference type="AlphaFoldDB" id="A0A0N4U7S5"/>
<dbReference type="PANTHER" id="PTHR10746:SF6">
    <property type="entry name" value="LARGE RIBOSOMAL SUBUNIT PROTEIN UL4M"/>
    <property type="match status" value="1"/>
</dbReference>
<evidence type="ECO:0000256" key="4">
    <source>
        <dbReference type="ARBA" id="ARBA00023128"/>
    </source>
</evidence>
<evidence type="ECO:0000256" key="3">
    <source>
        <dbReference type="ARBA" id="ARBA00022980"/>
    </source>
</evidence>
<comment type="subcellular location">
    <subcellularLocation>
        <location evidence="1">Mitochondrion</location>
    </subcellularLocation>
</comment>
<keyword evidence="4" id="KW-0496">Mitochondrion</keyword>
<dbReference type="OrthoDB" id="275876at2759"/>
<proteinExistence type="inferred from homology"/>
<keyword evidence="5" id="KW-0687">Ribonucleoprotein</keyword>
<dbReference type="InterPro" id="IPR002136">
    <property type="entry name" value="Ribosomal_uL4"/>
</dbReference>
<evidence type="ECO:0000313" key="10">
    <source>
        <dbReference type="Proteomes" id="UP000274756"/>
    </source>
</evidence>
<keyword evidence="3" id="KW-0689">Ribosomal protein</keyword>
<dbReference type="GO" id="GO:0005743">
    <property type="term" value="C:mitochondrial inner membrane"/>
    <property type="evidence" value="ECO:0007669"/>
    <property type="project" value="UniProtKB-ARBA"/>
</dbReference>
<dbReference type="SUPFAM" id="SSF52166">
    <property type="entry name" value="Ribosomal protein L4"/>
    <property type="match status" value="1"/>
</dbReference>
<evidence type="ECO:0000256" key="2">
    <source>
        <dbReference type="ARBA" id="ARBA00010528"/>
    </source>
</evidence>
<name>A0A0N4U7S5_DRAME</name>
<dbReference type="Proteomes" id="UP000274756">
    <property type="component" value="Unassembled WGS sequence"/>
</dbReference>
<organism evidence="9 11">
    <name type="scientific">Dracunculus medinensis</name>
    <name type="common">Guinea worm</name>
    <dbReference type="NCBI Taxonomy" id="318479"/>
    <lineage>
        <taxon>Eukaryota</taxon>
        <taxon>Metazoa</taxon>
        <taxon>Ecdysozoa</taxon>
        <taxon>Nematoda</taxon>
        <taxon>Chromadorea</taxon>
        <taxon>Rhabditida</taxon>
        <taxon>Spirurina</taxon>
        <taxon>Dracunculoidea</taxon>
        <taxon>Dracunculidae</taxon>
        <taxon>Dracunculus</taxon>
    </lineage>
</organism>